<sequence length="251" mass="28182">MGLFERISLNARANLNEALRKAEDPEKILEQSIIDMQEELVQLRQAVARAIAAQEQTQQQYNEAQKWAARIQMVFYRPQGDGNLAKEALVRAKANADTLKTTLDQQKAQVKTLNRNLIALESKISEAKQQQDRLKARVQAAKAQEQLQNAVGRLNTSNAMSIFERMEEKGLELESRSLVTVELTGNNLEEQFARLESRNDVDDELAAMKAQLTGSSTTQVQLPSANPTTTFKSNSAIDKELEDLKKQLDNL</sequence>
<dbReference type="EMBL" id="JAMPKK010000006">
    <property type="protein sequence ID" value="MEP0863713.1"/>
    <property type="molecule type" value="Genomic_DNA"/>
</dbReference>
<name>A0ABV0JJU8_9CYAN</name>
<comment type="caution">
    <text evidence="3">The sequence shown here is derived from an EMBL/GenBank/DDBJ whole genome shotgun (WGS) entry which is preliminary data.</text>
</comment>
<organism evidence="3 4">
    <name type="scientific">Funiculus sociatus GB2-A5</name>
    <dbReference type="NCBI Taxonomy" id="2933946"/>
    <lineage>
        <taxon>Bacteria</taxon>
        <taxon>Bacillati</taxon>
        <taxon>Cyanobacteriota</taxon>
        <taxon>Cyanophyceae</taxon>
        <taxon>Coleofasciculales</taxon>
        <taxon>Coleofasciculaceae</taxon>
        <taxon>Funiculus</taxon>
    </lineage>
</organism>
<reference evidence="3 4" key="1">
    <citation type="submission" date="2022-04" db="EMBL/GenBank/DDBJ databases">
        <title>Positive selection, recombination, and allopatry shape intraspecific diversity of widespread and dominant cyanobacteria.</title>
        <authorList>
            <person name="Wei J."/>
            <person name="Shu W."/>
            <person name="Hu C."/>
        </authorList>
    </citation>
    <scope>NUCLEOTIDE SEQUENCE [LARGE SCALE GENOMIC DNA]</scope>
    <source>
        <strain evidence="3 4">GB2-A5</strain>
    </source>
</reference>
<protein>
    <submittedName>
        <fullName evidence="3">PspA/IM30 family protein</fullName>
    </submittedName>
</protein>
<dbReference type="RefSeq" id="WP_190422565.1">
    <property type="nucleotide sequence ID" value="NZ_JAMPKK010000006.1"/>
</dbReference>
<feature type="coiled-coil region" evidence="2">
    <location>
        <begin position="26"/>
        <end position="60"/>
    </location>
</feature>
<keyword evidence="2" id="KW-0175">Coiled coil</keyword>
<dbReference type="Proteomes" id="UP001442494">
    <property type="component" value="Unassembled WGS sequence"/>
</dbReference>
<feature type="coiled-coil region" evidence="2">
    <location>
        <begin position="89"/>
        <end position="144"/>
    </location>
</feature>
<dbReference type="InterPro" id="IPR007157">
    <property type="entry name" value="PspA_VIPP1"/>
</dbReference>
<dbReference type="PANTHER" id="PTHR31088:SF6">
    <property type="entry name" value="PHAGE SHOCK PROTEIN A"/>
    <property type="match status" value="1"/>
</dbReference>
<keyword evidence="4" id="KW-1185">Reference proteome</keyword>
<evidence type="ECO:0000256" key="1">
    <source>
        <dbReference type="ARBA" id="ARBA00043985"/>
    </source>
</evidence>
<evidence type="ECO:0000313" key="4">
    <source>
        <dbReference type="Proteomes" id="UP001442494"/>
    </source>
</evidence>
<dbReference type="PANTHER" id="PTHR31088">
    <property type="entry name" value="MEMBRANE-ASSOCIATED PROTEIN VIPP1, CHLOROPLASTIC"/>
    <property type="match status" value="1"/>
</dbReference>
<evidence type="ECO:0000313" key="3">
    <source>
        <dbReference type="EMBL" id="MEP0863713.1"/>
    </source>
</evidence>
<dbReference type="Pfam" id="PF04012">
    <property type="entry name" value="PspA_IM30"/>
    <property type="match status" value="1"/>
</dbReference>
<proteinExistence type="inferred from homology"/>
<gene>
    <name evidence="3" type="ORF">NDI37_04440</name>
</gene>
<evidence type="ECO:0000256" key="2">
    <source>
        <dbReference type="SAM" id="Coils"/>
    </source>
</evidence>
<comment type="similarity">
    <text evidence="1">Belongs to the PspA/Vipp/IM30 family.</text>
</comment>
<accession>A0ABV0JJU8</accession>